<name>A0A2I0QVK0_9BACI</name>
<sequence>MLLKEIKKKATMPSNGFPFQLPVIKEFKSIGLQKPVTIFVGDNGSGKSTLLEAIAYQSNHILVSGETMDIDDTFDAARKLAPHLQLSWSFKSKDGFFFRSEDFTSFMKKTRETRQDLEKDYREIKARDPNSLEALPYARNLGELKNLYGDGLEYQSHGESFLSLFQARMKGKGLYVLDEPETPLSPLKQLSLISLIKEMVEQGSQFIIATHSPMIMAMPNAAIYQIVEGSMEEVAFEEVEHVRVMKDFLDAPERFIKHL</sequence>
<organism evidence="11 12">
    <name type="scientific">Halalkalibacillus sediminis</name>
    <dbReference type="NCBI Taxonomy" id="2018042"/>
    <lineage>
        <taxon>Bacteria</taxon>
        <taxon>Bacillati</taxon>
        <taxon>Bacillota</taxon>
        <taxon>Bacilli</taxon>
        <taxon>Bacillales</taxon>
        <taxon>Bacillaceae</taxon>
        <taxon>Halalkalibacillus</taxon>
    </lineage>
</organism>
<feature type="domain" description="ABC transporter" evidence="10">
    <location>
        <begin position="1"/>
        <end position="253"/>
    </location>
</feature>
<evidence type="ECO:0000256" key="7">
    <source>
        <dbReference type="ARBA" id="ARBA00023004"/>
    </source>
</evidence>
<evidence type="ECO:0000256" key="9">
    <source>
        <dbReference type="ARBA" id="ARBA00023136"/>
    </source>
</evidence>
<keyword evidence="5" id="KW-0547">Nucleotide-binding</keyword>
<dbReference type="PANTHER" id="PTHR42771">
    <property type="entry name" value="IRON(3+)-HYDROXAMATE IMPORT ATP-BINDING PROTEIN FHUC"/>
    <property type="match status" value="1"/>
</dbReference>
<dbReference type="Pfam" id="PF13175">
    <property type="entry name" value="AAA_15"/>
    <property type="match status" value="1"/>
</dbReference>
<dbReference type="Pfam" id="PF13476">
    <property type="entry name" value="AAA_23"/>
    <property type="match status" value="1"/>
</dbReference>
<reference evidence="11 12" key="1">
    <citation type="submission" date="2017-06" db="EMBL/GenBank/DDBJ databases">
        <title>the draft geome sequence of Illustriluteabacillus marina B3227.</title>
        <authorList>
            <person name="He R.-H."/>
            <person name="Du Z.-J."/>
        </authorList>
    </citation>
    <scope>NUCLEOTIDE SEQUENCE [LARGE SCALE GENOMIC DNA]</scope>
    <source>
        <strain evidence="11 12">B3227</strain>
    </source>
</reference>
<accession>A0A2I0QVK0</accession>
<evidence type="ECO:0000256" key="5">
    <source>
        <dbReference type="ARBA" id="ARBA00022741"/>
    </source>
</evidence>
<keyword evidence="2" id="KW-0813">Transport</keyword>
<keyword evidence="3" id="KW-1003">Cell membrane</keyword>
<evidence type="ECO:0000256" key="6">
    <source>
        <dbReference type="ARBA" id="ARBA00022840"/>
    </source>
</evidence>
<dbReference type="AlphaFoldDB" id="A0A2I0QVK0"/>
<dbReference type="RefSeq" id="WP_101330115.1">
    <property type="nucleotide sequence ID" value="NZ_PJNH01000001.1"/>
</dbReference>
<dbReference type="GO" id="GO:0005886">
    <property type="term" value="C:plasma membrane"/>
    <property type="evidence" value="ECO:0007669"/>
    <property type="project" value="UniProtKB-SubCell"/>
</dbReference>
<comment type="subcellular location">
    <subcellularLocation>
        <location evidence="1">Cell membrane</location>
        <topology evidence="1">Peripheral membrane protein</topology>
    </subcellularLocation>
</comment>
<evidence type="ECO:0000256" key="2">
    <source>
        <dbReference type="ARBA" id="ARBA00022448"/>
    </source>
</evidence>
<gene>
    <name evidence="11" type="ORF">CEY16_01030</name>
</gene>
<keyword evidence="6 11" id="KW-0067">ATP-binding</keyword>
<evidence type="ECO:0000256" key="4">
    <source>
        <dbReference type="ARBA" id="ARBA00022496"/>
    </source>
</evidence>
<evidence type="ECO:0000313" key="12">
    <source>
        <dbReference type="Proteomes" id="UP000243524"/>
    </source>
</evidence>
<dbReference type="SUPFAM" id="SSF52540">
    <property type="entry name" value="P-loop containing nucleoside triphosphate hydrolases"/>
    <property type="match status" value="1"/>
</dbReference>
<dbReference type="OrthoDB" id="9784297at2"/>
<dbReference type="GO" id="GO:0005524">
    <property type="term" value="F:ATP binding"/>
    <property type="evidence" value="ECO:0007669"/>
    <property type="project" value="UniProtKB-KW"/>
</dbReference>
<keyword evidence="4" id="KW-0410">Iron transport</keyword>
<keyword evidence="9" id="KW-0472">Membrane</keyword>
<dbReference type="PANTHER" id="PTHR42771:SF2">
    <property type="entry name" value="IRON(3+)-HYDROXAMATE IMPORT ATP-BINDING PROTEIN FHUC"/>
    <property type="match status" value="1"/>
</dbReference>
<dbReference type="InterPro" id="IPR003593">
    <property type="entry name" value="AAA+_ATPase"/>
</dbReference>
<keyword evidence="12" id="KW-1185">Reference proteome</keyword>
<proteinExistence type="predicted"/>
<comment type="caution">
    <text evidence="11">The sequence shown here is derived from an EMBL/GenBank/DDBJ whole genome shotgun (WGS) entry which is preliminary data.</text>
</comment>
<evidence type="ECO:0000256" key="3">
    <source>
        <dbReference type="ARBA" id="ARBA00022475"/>
    </source>
</evidence>
<dbReference type="InterPro" id="IPR003439">
    <property type="entry name" value="ABC_transporter-like_ATP-bd"/>
</dbReference>
<dbReference type="InterPro" id="IPR051535">
    <property type="entry name" value="Siderophore_ABC-ATPase"/>
</dbReference>
<dbReference type="PROSITE" id="PS50893">
    <property type="entry name" value="ABC_TRANSPORTER_2"/>
    <property type="match status" value="1"/>
</dbReference>
<evidence type="ECO:0000259" key="10">
    <source>
        <dbReference type="PROSITE" id="PS50893"/>
    </source>
</evidence>
<dbReference type="InterPro" id="IPR038729">
    <property type="entry name" value="Rad50/SbcC_AAA"/>
</dbReference>
<evidence type="ECO:0000256" key="8">
    <source>
        <dbReference type="ARBA" id="ARBA00023065"/>
    </source>
</evidence>
<evidence type="ECO:0000256" key="1">
    <source>
        <dbReference type="ARBA" id="ARBA00004202"/>
    </source>
</evidence>
<dbReference type="InterPro" id="IPR027417">
    <property type="entry name" value="P-loop_NTPase"/>
</dbReference>
<dbReference type="Gene3D" id="3.40.50.300">
    <property type="entry name" value="P-loop containing nucleotide triphosphate hydrolases"/>
    <property type="match status" value="2"/>
</dbReference>
<dbReference type="GO" id="GO:0006302">
    <property type="term" value="P:double-strand break repair"/>
    <property type="evidence" value="ECO:0007669"/>
    <property type="project" value="InterPro"/>
</dbReference>
<dbReference type="GO" id="GO:0016887">
    <property type="term" value="F:ATP hydrolysis activity"/>
    <property type="evidence" value="ECO:0007669"/>
    <property type="project" value="InterPro"/>
</dbReference>
<dbReference type="EMBL" id="PJNH01000001">
    <property type="protein sequence ID" value="PKR78371.1"/>
    <property type="molecule type" value="Genomic_DNA"/>
</dbReference>
<protein>
    <submittedName>
        <fullName evidence="11">Heme ABC transporter ATP-binding protein CcmA</fullName>
    </submittedName>
</protein>
<dbReference type="SMART" id="SM00382">
    <property type="entry name" value="AAA"/>
    <property type="match status" value="1"/>
</dbReference>
<dbReference type="Proteomes" id="UP000243524">
    <property type="component" value="Unassembled WGS sequence"/>
</dbReference>
<dbReference type="GO" id="GO:0006826">
    <property type="term" value="P:iron ion transport"/>
    <property type="evidence" value="ECO:0007669"/>
    <property type="project" value="UniProtKB-KW"/>
</dbReference>
<evidence type="ECO:0000313" key="11">
    <source>
        <dbReference type="EMBL" id="PKR78371.1"/>
    </source>
</evidence>
<keyword evidence="8" id="KW-0406">Ion transport</keyword>
<keyword evidence="7" id="KW-0408">Iron</keyword>
<dbReference type="InterPro" id="IPR041685">
    <property type="entry name" value="AAA_GajA/Old/RecF-like"/>
</dbReference>